<dbReference type="AlphaFoldDB" id="A0AAW8LH01"/>
<proteinExistence type="predicted"/>
<name>A0AAW8LH01_9ACTO</name>
<dbReference type="EMBL" id="JAMZMF010000013">
    <property type="protein sequence ID" value="MDR0178148.1"/>
    <property type="molecule type" value="Genomic_DNA"/>
</dbReference>
<sequence length="167" mass="17402">MGVFAWCAIIGCTVLVAGILFDGLLDALLPDGLVPILALPVAVFGAIGMGVTATTGSAAAQVPAAVLWGVPTAAALGSGALMRWLWNRLRRSMPLDTAPPTAAELVGEKVTVLWWKDGSGEVRAVTRGHQLTLPAHSEQPLRSGQSAWVLDAVDSTLAIVPWEQISD</sequence>
<dbReference type="Proteomes" id="UP001230065">
    <property type="component" value="Unassembled WGS sequence"/>
</dbReference>
<reference evidence="2" key="1">
    <citation type="submission" date="2022-06" db="EMBL/GenBank/DDBJ databases">
        <title>Draft Genome Sequences of Three Actinomyces oris Strains, Isolated from Healthy Human Feces.</title>
        <authorList>
            <person name="Ye Y."/>
            <person name="Liu C."/>
            <person name="Zhao J."/>
            <person name="Xu J."/>
            <person name="Huang H."/>
            <person name="Wang B."/>
            <person name="Wei J."/>
            <person name="Jing X."/>
        </authorList>
    </citation>
    <scope>NUCLEOTIDE SEQUENCE</scope>
    <source>
        <strain evidence="2">CNGBCC1803727</strain>
    </source>
</reference>
<feature type="transmembrane region" description="Helical" evidence="1">
    <location>
        <begin position="65"/>
        <end position="86"/>
    </location>
</feature>
<comment type="caution">
    <text evidence="2">The sequence shown here is derived from an EMBL/GenBank/DDBJ whole genome shotgun (WGS) entry which is preliminary data.</text>
</comment>
<evidence type="ECO:0000256" key="1">
    <source>
        <dbReference type="SAM" id="Phobius"/>
    </source>
</evidence>
<feature type="transmembrane region" description="Helical" evidence="1">
    <location>
        <begin position="6"/>
        <end position="25"/>
    </location>
</feature>
<feature type="transmembrane region" description="Helical" evidence="1">
    <location>
        <begin position="32"/>
        <end position="53"/>
    </location>
</feature>
<organism evidence="2 3">
    <name type="scientific">Actinomyces oris</name>
    <dbReference type="NCBI Taxonomy" id="544580"/>
    <lineage>
        <taxon>Bacteria</taxon>
        <taxon>Bacillati</taxon>
        <taxon>Actinomycetota</taxon>
        <taxon>Actinomycetes</taxon>
        <taxon>Actinomycetales</taxon>
        <taxon>Actinomycetaceae</taxon>
        <taxon>Actinomyces</taxon>
    </lineage>
</organism>
<evidence type="ECO:0000313" key="2">
    <source>
        <dbReference type="EMBL" id="MDR0178148.1"/>
    </source>
</evidence>
<dbReference type="RefSeq" id="WP_101586484.1">
    <property type="nucleotide sequence ID" value="NZ_CAUPXL010000038.1"/>
</dbReference>
<protein>
    <submittedName>
        <fullName evidence="2">Nodulation protein NfeD</fullName>
    </submittedName>
</protein>
<gene>
    <name evidence="2" type="ORF">RF687_09355</name>
</gene>
<keyword evidence="1" id="KW-0472">Membrane</keyword>
<evidence type="ECO:0000313" key="3">
    <source>
        <dbReference type="Proteomes" id="UP001230065"/>
    </source>
</evidence>
<keyword evidence="1" id="KW-0812">Transmembrane</keyword>
<keyword evidence="1" id="KW-1133">Transmembrane helix</keyword>
<accession>A0AAW8LH01</accession>